<evidence type="ECO:0000313" key="2">
    <source>
        <dbReference type="Proteomes" id="UP000054630"/>
    </source>
</evidence>
<dbReference type="Proteomes" id="UP000054630">
    <property type="component" value="Unassembled WGS sequence"/>
</dbReference>
<dbReference type="AlphaFoldDB" id="A0A0V0RYT0"/>
<dbReference type="EMBL" id="JYDL01000057">
    <property type="protein sequence ID" value="KRX19604.1"/>
    <property type="molecule type" value="Genomic_DNA"/>
</dbReference>
<evidence type="ECO:0000313" key="1">
    <source>
        <dbReference type="EMBL" id="KRX19604.1"/>
    </source>
</evidence>
<dbReference type="OrthoDB" id="10570759at2759"/>
<keyword evidence="2" id="KW-1185">Reference proteome</keyword>
<name>A0A0V0RYT0_9BILA</name>
<reference evidence="1 2" key="1">
    <citation type="submission" date="2015-01" db="EMBL/GenBank/DDBJ databases">
        <title>Evolution of Trichinella species and genotypes.</title>
        <authorList>
            <person name="Korhonen P.K."/>
            <person name="Edoardo P."/>
            <person name="Giuseppe L.R."/>
            <person name="Gasser R.B."/>
        </authorList>
    </citation>
    <scope>NUCLEOTIDE SEQUENCE [LARGE SCALE GENOMIC DNA]</scope>
    <source>
        <strain evidence="1">ISS37</strain>
    </source>
</reference>
<accession>A0A0V0RYT0</accession>
<gene>
    <name evidence="1" type="ORF">T07_1523</name>
</gene>
<comment type="caution">
    <text evidence="1">The sequence shown here is derived from an EMBL/GenBank/DDBJ whole genome shotgun (WGS) entry which is preliminary data.</text>
</comment>
<organism evidence="1 2">
    <name type="scientific">Trichinella nelsoni</name>
    <dbReference type="NCBI Taxonomy" id="6336"/>
    <lineage>
        <taxon>Eukaryota</taxon>
        <taxon>Metazoa</taxon>
        <taxon>Ecdysozoa</taxon>
        <taxon>Nematoda</taxon>
        <taxon>Enoplea</taxon>
        <taxon>Dorylaimia</taxon>
        <taxon>Trichinellida</taxon>
        <taxon>Trichinellidae</taxon>
        <taxon>Trichinella</taxon>
    </lineage>
</organism>
<proteinExistence type="predicted"/>
<sequence>MNYLIQFQLDSTRFFVEPIMPASLCVSRNVFPDFVLVLEQDPDDLWEVWGNVSPVGYTWHS</sequence>
<protein>
    <submittedName>
        <fullName evidence="1">Uncharacterized protein</fullName>
    </submittedName>
</protein>